<dbReference type="Proteomes" id="UP000271098">
    <property type="component" value="Unassembled WGS sequence"/>
</dbReference>
<reference evidence="1 2" key="2">
    <citation type="submission" date="2018-11" db="EMBL/GenBank/DDBJ databases">
        <authorList>
            <consortium name="Pathogen Informatics"/>
        </authorList>
    </citation>
    <scope>NUCLEOTIDE SEQUENCE [LARGE SCALE GENOMIC DNA]</scope>
</reference>
<dbReference type="AlphaFoldDB" id="A0A183EC78"/>
<protein>
    <submittedName>
        <fullName evidence="3">TORC_N domain-containing protein</fullName>
    </submittedName>
</protein>
<evidence type="ECO:0000313" key="2">
    <source>
        <dbReference type="Proteomes" id="UP000271098"/>
    </source>
</evidence>
<proteinExistence type="predicted"/>
<dbReference type="EMBL" id="UYRT01086997">
    <property type="protein sequence ID" value="VDN32036.1"/>
    <property type="molecule type" value="Genomic_DNA"/>
</dbReference>
<sequence length="56" mass="6510">MFEDQADLSTEQADFFQRNITDNKREEAMVTQQAKMEVMDVLPPPNHEDLQVLIMA</sequence>
<organism evidence="3">
    <name type="scientific">Gongylonema pulchrum</name>
    <dbReference type="NCBI Taxonomy" id="637853"/>
    <lineage>
        <taxon>Eukaryota</taxon>
        <taxon>Metazoa</taxon>
        <taxon>Ecdysozoa</taxon>
        <taxon>Nematoda</taxon>
        <taxon>Chromadorea</taxon>
        <taxon>Rhabditida</taxon>
        <taxon>Spirurina</taxon>
        <taxon>Spiruromorpha</taxon>
        <taxon>Spiruroidea</taxon>
        <taxon>Gongylonematidae</taxon>
        <taxon>Gongylonema</taxon>
    </lineage>
</organism>
<evidence type="ECO:0000313" key="1">
    <source>
        <dbReference type="EMBL" id="VDN32036.1"/>
    </source>
</evidence>
<reference evidence="3" key="1">
    <citation type="submission" date="2016-06" db="UniProtKB">
        <authorList>
            <consortium name="WormBaseParasite"/>
        </authorList>
    </citation>
    <scope>IDENTIFICATION</scope>
</reference>
<evidence type="ECO:0000313" key="3">
    <source>
        <dbReference type="WBParaSite" id="GPUH_0001859401-mRNA-1"/>
    </source>
</evidence>
<keyword evidence="2" id="KW-1185">Reference proteome</keyword>
<dbReference type="WBParaSite" id="GPUH_0001859401-mRNA-1">
    <property type="protein sequence ID" value="GPUH_0001859401-mRNA-1"/>
    <property type="gene ID" value="GPUH_0001859401"/>
</dbReference>
<name>A0A183EC78_9BILA</name>
<accession>A0A183EC78</accession>
<gene>
    <name evidence="1" type="ORF">GPUH_LOCUS18571</name>
</gene>